<evidence type="ECO:0000313" key="1">
    <source>
        <dbReference type="EMBL" id="CZT14339.1"/>
    </source>
</evidence>
<reference evidence="1 2" key="1">
    <citation type="submission" date="2016-03" db="EMBL/GenBank/DDBJ databases">
        <authorList>
            <person name="Ploux O."/>
        </authorList>
    </citation>
    <scope>NUCLEOTIDE SEQUENCE [LARGE SCALE GENOMIC DNA]</scope>
    <source>
        <strain evidence="1 2">URUG2</strain>
    </source>
</reference>
<dbReference type="Proteomes" id="UP000225277">
    <property type="component" value="Unassembled WGS sequence"/>
</dbReference>
<accession>A0A2D3UYR7</accession>
<proteinExistence type="predicted"/>
<dbReference type="AlphaFoldDB" id="A0A2D3UYR7"/>
<gene>
    <name evidence="1" type="ORF">RCC_00316</name>
</gene>
<dbReference type="EMBL" id="FJUY01000001">
    <property type="protein sequence ID" value="CZT14339.1"/>
    <property type="molecule type" value="Genomic_DNA"/>
</dbReference>
<dbReference type="RefSeq" id="XP_023621236.1">
    <property type="nucleotide sequence ID" value="XM_023765468.1"/>
</dbReference>
<evidence type="ECO:0000313" key="2">
    <source>
        <dbReference type="Proteomes" id="UP000225277"/>
    </source>
</evidence>
<name>A0A2D3UYR7_9PEZI</name>
<keyword evidence="2" id="KW-1185">Reference proteome</keyword>
<protein>
    <submittedName>
        <fullName evidence="1">Uncharacterized protein</fullName>
    </submittedName>
</protein>
<organism evidence="1 2">
    <name type="scientific">Ramularia collo-cygni</name>
    <dbReference type="NCBI Taxonomy" id="112498"/>
    <lineage>
        <taxon>Eukaryota</taxon>
        <taxon>Fungi</taxon>
        <taxon>Dikarya</taxon>
        <taxon>Ascomycota</taxon>
        <taxon>Pezizomycotina</taxon>
        <taxon>Dothideomycetes</taxon>
        <taxon>Dothideomycetidae</taxon>
        <taxon>Mycosphaerellales</taxon>
        <taxon>Mycosphaerellaceae</taxon>
        <taxon>Ramularia</taxon>
    </lineage>
</organism>
<dbReference type="GeneID" id="35595713"/>
<sequence>MGGNQYPLDERIHACSRELKQLQHDERYLDDTCSVPSIETLLRVAETTNPAKWQVSLPQKQKTLARLNGITKQRRAHLRRISSFRRVLGTLEDDCGEQRQISKVMSMIVDTNNLAAKNAAQLSNLGISTRGFTDHLKVLEEAFSTG</sequence>